<dbReference type="EMBL" id="JAWDKB010000001">
    <property type="protein sequence ID" value="MDV0442994.1"/>
    <property type="molecule type" value="Genomic_DNA"/>
</dbReference>
<dbReference type="SUPFAM" id="SSF52141">
    <property type="entry name" value="Uracil-DNA glycosylase-like"/>
    <property type="match status" value="1"/>
</dbReference>
<evidence type="ECO:0000313" key="3">
    <source>
        <dbReference type="EMBL" id="MDV0442994.1"/>
    </source>
</evidence>
<evidence type="ECO:0000313" key="4">
    <source>
        <dbReference type="Proteomes" id="UP001283212"/>
    </source>
</evidence>
<keyword evidence="1" id="KW-0819">tRNA processing</keyword>
<name>A0AAE4MF15_9EURY</name>
<dbReference type="GO" id="GO:0008033">
    <property type="term" value="P:tRNA processing"/>
    <property type="evidence" value="ECO:0007669"/>
    <property type="project" value="UniProtKB-KW"/>
</dbReference>
<protein>
    <recommendedName>
        <fullName evidence="2">DUF5591 domain-containing protein</fullName>
    </recommendedName>
</protein>
<evidence type="ECO:0000256" key="1">
    <source>
        <dbReference type="ARBA" id="ARBA00022694"/>
    </source>
</evidence>
<dbReference type="RefSeq" id="WP_338095521.1">
    <property type="nucleotide sequence ID" value="NZ_JAWDKB010000001.1"/>
</dbReference>
<dbReference type="Pfam" id="PF17884">
    <property type="entry name" value="DUF5591"/>
    <property type="match status" value="1"/>
</dbReference>
<comment type="caution">
    <text evidence="3">The sequence shown here is derived from an EMBL/GenBank/DDBJ whole genome shotgun (WGS) entry which is preliminary data.</text>
</comment>
<dbReference type="InterPro" id="IPR040777">
    <property type="entry name" value="DUF5591"/>
</dbReference>
<evidence type="ECO:0000259" key="2">
    <source>
        <dbReference type="Pfam" id="PF17884"/>
    </source>
</evidence>
<feature type="domain" description="DUF5591" evidence="2">
    <location>
        <begin position="29"/>
        <end position="103"/>
    </location>
</feature>
<dbReference type="InterPro" id="IPR036895">
    <property type="entry name" value="Uracil-DNA_glycosylase-like_sf"/>
</dbReference>
<dbReference type="Proteomes" id="UP001283212">
    <property type="component" value="Unassembled WGS sequence"/>
</dbReference>
<dbReference type="AlphaFoldDB" id="A0AAE4MF15"/>
<dbReference type="Gene3D" id="3.40.50.10630">
    <property type="entry name" value="Uracil-DNA glycosylase-like"/>
    <property type="match status" value="1"/>
</dbReference>
<keyword evidence="4" id="KW-1185">Reference proteome</keyword>
<proteinExistence type="predicted"/>
<gene>
    <name evidence="3" type="ORF">McpCs1_03600</name>
</gene>
<organism evidence="3 4">
    <name type="scientific">Methanorbis rubei</name>
    <dbReference type="NCBI Taxonomy" id="3028300"/>
    <lineage>
        <taxon>Archaea</taxon>
        <taxon>Methanobacteriati</taxon>
        <taxon>Methanobacteriota</taxon>
        <taxon>Stenosarchaea group</taxon>
        <taxon>Methanomicrobia</taxon>
        <taxon>Methanomicrobiales</taxon>
        <taxon>Methanocorpusculaceae</taxon>
        <taxon>Methanorbis</taxon>
    </lineage>
</organism>
<reference evidence="3 4" key="1">
    <citation type="submission" date="2023-06" db="EMBL/GenBank/DDBJ databases">
        <title>Genome sequence of Methancorpusculaceae sp. Cs1.</title>
        <authorList>
            <person name="Protasov E."/>
            <person name="Platt K."/>
            <person name="Poehlein A."/>
            <person name="Daniel R."/>
            <person name="Brune A."/>
        </authorList>
    </citation>
    <scope>NUCLEOTIDE SEQUENCE [LARGE SCALE GENOMIC DNA]</scope>
    <source>
        <strain evidence="3 4">Cs1</strain>
    </source>
</reference>
<sequence>MTHPPKDQNDLTEPPFYLPQFEAAYRYIIDEYVIAPRDMAIFIPCAVRKPYSTSPSHKLFHKMFREVFSDPSEYHVVIFGTCGTVPSELELMYPFAHYHYMLGNVKDQRIKDDFLRIETRRIVGYLEKTRDIYTKRIAYCIGIFRAAMEAAVAETGIAVEIYPTRPVIDKLYDADCPFPEGSLSMQEYLDEFSSALAAMRDA</sequence>
<accession>A0AAE4MF15</accession>